<proteinExistence type="predicted"/>
<dbReference type="AlphaFoldDB" id="A0A2T7P018"/>
<dbReference type="EMBL" id="PZQS01000008">
    <property type="protein sequence ID" value="PVD26759.1"/>
    <property type="molecule type" value="Genomic_DNA"/>
</dbReference>
<keyword evidence="2" id="KW-0472">Membrane</keyword>
<evidence type="ECO:0000256" key="2">
    <source>
        <dbReference type="SAM" id="Phobius"/>
    </source>
</evidence>
<evidence type="ECO:0000313" key="3">
    <source>
        <dbReference type="EMBL" id="PVD26759.1"/>
    </source>
</evidence>
<evidence type="ECO:0000256" key="1">
    <source>
        <dbReference type="SAM" id="MobiDB-lite"/>
    </source>
</evidence>
<feature type="compositionally biased region" description="Polar residues" evidence="1">
    <location>
        <begin position="148"/>
        <end position="158"/>
    </location>
</feature>
<gene>
    <name evidence="3" type="ORF">C0Q70_14437</name>
</gene>
<accession>A0A2T7P018</accession>
<feature type="transmembrane region" description="Helical" evidence="2">
    <location>
        <begin position="66"/>
        <end position="89"/>
    </location>
</feature>
<keyword evidence="2" id="KW-0812">Transmembrane</keyword>
<organism evidence="3 4">
    <name type="scientific">Pomacea canaliculata</name>
    <name type="common">Golden apple snail</name>
    <dbReference type="NCBI Taxonomy" id="400727"/>
    <lineage>
        <taxon>Eukaryota</taxon>
        <taxon>Metazoa</taxon>
        <taxon>Spiralia</taxon>
        <taxon>Lophotrochozoa</taxon>
        <taxon>Mollusca</taxon>
        <taxon>Gastropoda</taxon>
        <taxon>Caenogastropoda</taxon>
        <taxon>Architaenioglossa</taxon>
        <taxon>Ampullarioidea</taxon>
        <taxon>Ampullariidae</taxon>
        <taxon>Pomacea</taxon>
    </lineage>
</organism>
<dbReference type="Proteomes" id="UP000245119">
    <property type="component" value="Linkage Group LG8"/>
</dbReference>
<comment type="caution">
    <text evidence="3">The sequence shown here is derived from an EMBL/GenBank/DDBJ whole genome shotgun (WGS) entry which is preliminary data.</text>
</comment>
<sequence>MYSRTRTLLNLHETVGKLCDAITVTYSWTCTSPVQVTSLQSCGKTCSCQDVDDDDEPQVLTKLEGLAAAVGVLTPLVVGVAGLGLYHLLKPASAGLEPRVSASPRPTFTNKPSPPSSWRGSSPVSVFSEDDEATFYPSDNDAWKSPRPDTSSTYTNIHRPSKADSINRWM</sequence>
<keyword evidence="2" id="KW-1133">Transmembrane helix</keyword>
<name>A0A2T7P018_POMCA</name>
<reference evidence="3 4" key="1">
    <citation type="submission" date="2018-04" db="EMBL/GenBank/DDBJ databases">
        <title>The genome of golden apple snail Pomacea canaliculata provides insight into stress tolerance and invasive adaptation.</title>
        <authorList>
            <person name="Liu C."/>
            <person name="Liu B."/>
            <person name="Ren Y."/>
            <person name="Zhang Y."/>
            <person name="Wang H."/>
            <person name="Li S."/>
            <person name="Jiang F."/>
            <person name="Yin L."/>
            <person name="Zhang G."/>
            <person name="Qian W."/>
            <person name="Fan W."/>
        </authorList>
    </citation>
    <scope>NUCLEOTIDE SEQUENCE [LARGE SCALE GENOMIC DNA]</scope>
    <source>
        <strain evidence="3">SZHN2017</strain>
        <tissue evidence="3">Muscle</tissue>
    </source>
</reference>
<feature type="compositionally biased region" description="Low complexity" evidence="1">
    <location>
        <begin position="116"/>
        <end position="127"/>
    </location>
</feature>
<protein>
    <submittedName>
        <fullName evidence="3">Uncharacterized protein</fullName>
    </submittedName>
</protein>
<feature type="region of interest" description="Disordered" evidence="1">
    <location>
        <begin position="96"/>
        <end position="170"/>
    </location>
</feature>
<evidence type="ECO:0000313" key="4">
    <source>
        <dbReference type="Proteomes" id="UP000245119"/>
    </source>
</evidence>
<keyword evidence="4" id="KW-1185">Reference proteome</keyword>